<reference evidence="1" key="1">
    <citation type="submission" date="2020-04" db="EMBL/GenBank/DDBJ databases">
        <authorList>
            <person name="Alioto T."/>
            <person name="Alioto T."/>
            <person name="Gomez Garrido J."/>
        </authorList>
    </citation>
    <scope>NUCLEOTIDE SEQUENCE</scope>
    <source>
        <strain evidence="1">A484AB</strain>
    </source>
</reference>
<keyword evidence="2" id="KW-1185">Reference proteome</keyword>
<accession>A0A6S7HH39</accession>
<evidence type="ECO:0000313" key="1">
    <source>
        <dbReference type="EMBL" id="CAB4005295.1"/>
    </source>
</evidence>
<comment type="caution">
    <text evidence="1">The sequence shown here is derived from an EMBL/GenBank/DDBJ whole genome shotgun (WGS) entry which is preliminary data.</text>
</comment>
<dbReference type="Proteomes" id="UP001152795">
    <property type="component" value="Unassembled WGS sequence"/>
</dbReference>
<gene>
    <name evidence="1" type="ORF">PACLA_8A032442</name>
</gene>
<protein>
    <submittedName>
        <fullName evidence="1">Uncharacterized protein</fullName>
    </submittedName>
</protein>
<dbReference type="AlphaFoldDB" id="A0A6S7HH39"/>
<sequence length="159" mass="18057">IIDLVSYLRPINVYPTVEPAGLYTIKDAQESLRQYTRGKNETNTTVKESLRSDENFQDEEIPVLFKEQKSTSMFSNATVSYSAPSDEVLAECKQLGLEEENLMGKPRRRRRRNQIPLGSCAKDITTSSEISNGVIEDSIEDPPEKRYMVDCSEDKCDKP</sequence>
<proteinExistence type="predicted"/>
<organism evidence="1 2">
    <name type="scientific">Paramuricea clavata</name>
    <name type="common">Red gorgonian</name>
    <name type="synonym">Violescent sea-whip</name>
    <dbReference type="NCBI Taxonomy" id="317549"/>
    <lineage>
        <taxon>Eukaryota</taxon>
        <taxon>Metazoa</taxon>
        <taxon>Cnidaria</taxon>
        <taxon>Anthozoa</taxon>
        <taxon>Octocorallia</taxon>
        <taxon>Malacalcyonacea</taxon>
        <taxon>Plexauridae</taxon>
        <taxon>Paramuricea</taxon>
    </lineage>
</organism>
<name>A0A6S7HH39_PARCT</name>
<dbReference type="EMBL" id="CACRXK020005155">
    <property type="protein sequence ID" value="CAB4005295.1"/>
    <property type="molecule type" value="Genomic_DNA"/>
</dbReference>
<feature type="non-terminal residue" evidence="1">
    <location>
        <position position="1"/>
    </location>
</feature>
<evidence type="ECO:0000313" key="2">
    <source>
        <dbReference type="Proteomes" id="UP001152795"/>
    </source>
</evidence>